<feature type="region of interest" description="Disordered" evidence="1">
    <location>
        <begin position="1"/>
        <end position="29"/>
    </location>
</feature>
<organism evidence="2 3">
    <name type="scientific">Eumeta variegata</name>
    <name type="common">Bagworm moth</name>
    <name type="synonym">Eumeta japonica</name>
    <dbReference type="NCBI Taxonomy" id="151549"/>
    <lineage>
        <taxon>Eukaryota</taxon>
        <taxon>Metazoa</taxon>
        <taxon>Ecdysozoa</taxon>
        <taxon>Arthropoda</taxon>
        <taxon>Hexapoda</taxon>
        <taxon>Insecta</taxon>
        <taxon>Pterygota</taxon>
        <taxon>Neoptera</taxon>
        <taxon>Endopterygota</taxon>
        <taxon>Lepidoptera</taxon>
        <taxon>Glossata</taxon>
        <taxon>Ditrysia</taxon>
        <taxon>Tineoidea</taxon>
        <taxon>Psychidae</taxon>
        <taxon>Oiketicinae</taxon>
        <taxon>Eumeta</taxon>
    </lineage>
</organism>
<gene>
    <name evidence="2" type="ORF">EVAR_31659_1</name>
</gene>
<dbReference type="AlphaFoldDB" id="A0A4C1W2D0"/>
<reference evidence="2 3" key="1">
    <citation type="journal article" date="2019" name="Commun. Biol.">
        <title>The bagworm genome reveals a unique fibroin gene that provides high tensile strength.</title>
        <authorList>
            <person name="Kono N."/>
            <person name="Nakamura H."/>
            <person name="Ohtoshi R."/>
            <person name="Tomita M."/>
            <person name="Numata K."/>
            <person name="Arakawa K."/>
        </authorList>
    </citation>
    <scope>NUCLEOTIDE SEQUENCE [LARGE SCALE GENOMIC DNA]</scope>
</reference>
<protein>
    <submittedName>
        <fullName evidence="2">Uncharacterized protein</fullName>
    </submittedName>
</protein>
<dbReference type="Proteomes" id="UP000299102">
    <property type="component" value="Unassembled WGS sequence"/>
</dbReference>
<dbReference type="EMBL" id="BGZK01000448">
    <property type="protein sequence ID" value="GBP44215.1"/>
    <property type="molecule type" value="Genomic_DNA"/>
</dbReference>
<evidence type="ECO:0000313" key="2">
    <source>
        <dbReference type="EMBL" id="GBP44215.1"/>
    </source>
</evidence>
<keyword evidence="3" id="KW-1185">Reference proteome</keyword>
<name>A0A4C1W2D0_EUMVA</name>
<accession>A0A4C1W2D0</accession>
<dbReference type="OrthoDB" id="7473166at2759"/>
<sequence>MHTHVRPHIQTHENSSTPSVIRPATDATGPLPLQLANSFGYGESFGPSTDIKFSDPIFPKNSERSPLHSSLSDFKLVDHFWRERTRFGAIITSTQYSRFKSSTCACLHMA</sequence>
<proteinExistence type="predicted"/>
<evidence type="ECO:0000256" key="1">
    <source>
        <dbReference type="SAM" id="MobiDB-lite"/>
    </source>
</evidence>
<comment type="caution">
    <text evidence="2">The sequence shown here is derived from an EMBL/GenBank/DDBJ whole genome shotgun (WGS) entry which is preliminary data.</text>
</comment>
<evidence type="ECO:0000313" key="3">
    <source>
        <dbReference type="Proteomes" id="UP000299102"/>
    </source>
</evidence>